<dbReference type="AlphaFoldDB" id="A0A853I583"/>
<dbReference type="Proteomes" id="UP000569732">
    <property type="component" value="Unassembled WGS sequence"/>
</dbReference>
<dbReference type="Gene3D" id="1.20.120.520">
    <property type="entry name" value="nmb1532 protein domain like"/>
    <property type="match status" value="1"/>
</dbReference>
<evidence type="ECO:0000313" key="4">
    <source>
        <dbReference type="Proteomes" id="UP000569732"/>
    </source>
</evidence>
<organism evidence="3 4">
    <name type="scientific">Spartinivicinus marinus</name>
    <dbReference type="NCBI Taxonomy" id="2994442"/>
    <lineage>
        <taxon>Bacteria</taxon>
        <taxon>Pseudomonadati</taxon>
        <taxon>Pseudomonadota</taxon>
        <taxon>Gammaproteobacteria</taxon>
        <taxon>Oceanospirillales</taxon>
        <taxon>Zooshikellaceae</taxon>
        <taxon>Spartinivicinus</taxon>
    </lineage>
</organism>
<accession>A0A853I583</accession>
<feature type="transmembrane region" description="Helical" evidence="1">
    <location>
        <begin position="12"/>
        <end position="32"/>
    </location>
</feature>
<keyword evidence="1" id="KW-0472">Membrane</keyword>
<name>A0A853I583_9GAMM</name>
<evidence type="ECO:0000259" key="2">
    <source>
        <dbReference type="Pfam" id="PF01814"/>
    </source>
</evidence>
<evidence type="ECO:0000313" key="3">
    <source>
        <dbReference type="EMBL" id="NYZ69050.1"/>
    </source>
</evidence>
<dbReference type="EMBL" id="JACCKB010000058">
    <property type="protein sequence ID" value="NYZ69050.1"/>
    <property type="molecule type" value="Genomic_DNA"/>
</dbReference>
<keyword evidence="1" id="KW-1133">Transmembrane helix</keyword>
<keyword evidence="4" id="KW-1185">Reference proteome</keyword>
<dbReference type="InterPro" id="IPR012312">
    <property type="entry name" value="Hemerythrin-like"/>
</dbReference>
<reference evidence="3 4" key="1">
    <citation type="submission" date="2020-07" db="EMBL/GenBank/DDBJ databases">
        <title>Endozoicomonas sp. nov., isolated from sediment.</title>
        <authorList>
            <person name="Gu T."/>
        </authorList>
    </citation>
    <scope>NUCLEOTIDE SEQUENCE [LARGE SCALE GENOMIC DNA]</scope>
    <source>
        <strain evidence="3 4">SM1973</strain>
    </source>
</reference>
<sequence length="178" mass="20606">MSYMWEGDGYQFCYSLVVLMQRVYTVCISLSVRKTMSVMDKQGQALIDSFVVEHRAIQRLLDEAMYEGIGSARCKTKLYKAKQLILSHLKKEDELLYPVLMEHHFSELAEGYAQDMLSISKDALTFFDKFENGEYDNQIMEFAKALGNIIGVLGHRIQTEEVMLYKRYIECIEKASPN</sequence>
<feature type="domain" description="Hemerythrin-like" evidence="2">
    <location>
        <begin position="46"/>
        <end position="166"/>
    </location>
</feature>
<gene>
    <name evidence="3" type="ORF">H0A36_23805</name>
</gene>
<evidence type="ECO:0000256" key="1">
    <source>
        <dbReference type="SAM" id="Phobius"/>
    </source>
</evidence>
<keyword evidence="1" id="KW-0812">Transmembrane</keyword>
<dbReference type="RefSeq" id="WP_180571050.1">
    <property type="nucleotide sequence ID" value="NZ_JACCKB010000058.1"/>
</dbReference>
<proteinExistence type="predicted"/>
<dbReference type="Pfam" id="PF01814">
    <property type="entry name" value="Hemerythrin"/>
    <property type="match status" value="1"/>
</dbReference>
<comment type="caution">
    <text evidence="3">The sequence shown here is derived from an EMBL/GenBank/DDBJ whole genome shotgun (WGS) entry which is preliminary data.</text>
</comment>
<protein>
    <recommendedName>
        <fullName evidence="2">Hemerythrin-like domain-containing protein</fullName>
    </recommendedName>
</protein>